<proteinExistence type="predicted"/>
<dbReference type="EMBL" id="SOSA01000283">
    <property type="protein sequence ID" value="THC93153.1"/>
    <property type="molecule type" value="Genomic_DNA"/>
</dbReference>
<organism evidence="1 2">
    <name type="scientific">Aspergillus tanneri</name>
    <dbReference type="NCBI Taxonomy" id="1220188"/>
    <lineage>
        <taxon>Eukaryota</taxon>
        <taxon>Fungi</taxon>
        <taxon>Dikarya</taxon>
        <taxon>Ascomycota</taxon>
        <taxon>Pezizomycotina</taxon>
        <taxon>Eurotiomycetes</taxon>
        <taxon>Eurotiomycetidae</taxon>
        <taxon>Eurotiales</taxon>
        <taxon>Aspergillaceae</taxon>
        <taxon>Aspergillus</taxon>
        <taxon>Aspergillus subgen. Circumdati</taxon>
    </lineage>
</organism>
<accession>A0A4S3JD54</accession>
<gene>
    <name evidence="1" type="ORF">EYZ11_007362</name>
</gene>
<dbReference type="Proteomes" id="UP000308092">
    <property type="component" value="Unassembled WGS sequence"/>
</dbReference>
<reference evidence="1 2" key="1">
    <citation type="submission" date="2019-03" db="EMBL/GenBank/DDBJ databases">
        <title>The genome sequence of a newly discovered highly antifungal drug resistant Aspergillus species, Aspergillus tanneri NIH 1004.</title>
        <authorList>
            <person name="Mounaud S."/>
            <person name="Singh I."/>
            <person name="Joardar V."/>
            <person name="Pakala S."/>
            <person name="Pakala S."/>
            <person name="Venepally P."/>
            <person name="Hoover J."/>
            <person name="Nierman W."/>
            <person name="Chung J."/>
            <person name="Losada L."/>
        </authorList>
    </citation>
    <scope>NUCLEOTIDE SEQUENCE [LARGE SCALE GENOMIC DNA]</scope>
    <source>
        <strain evidence="1 2">NIH1004</strain>
    </source>
</reference>
<dbReference type="VEuPathDB" id="FungiDB:EYZ11_007362"/>
<name>A0A4S3JD54_9EURO</name>
<sequence length="45" mass="5246">MFPEGLRRKEEDSGLYDQMQTLLWSAIEAPRLIFNMDNAVKFGNI</sequence>
<protein>
    <submittedName>
        <fullName evidence="1">Uncharacterized protein</fullName>
    </submittedName>
</protein>
<comment type="caution">
    <text evidence="1">The sequence shown here is derived from an EMBL/GenBank/DDBJ whole genome shotgun (WGS) entry which is preliminary data.</text>
</comment>
<dbReference type="AlphaFoldDB" id="A0A4S3JD54"/>
<evidence type="ECO:0000313" key="2">
    <source>
        <dbReference type="Proteomes" id="UP000308092"/>
    </source>
</evidence>
<keyword evidence="2" id="KW-1185">Reference proteome</keyword>
<evidence type="ECO:0000313" key="1">
    <source>
        <dbReference type="EMBL" id="THC93153.1"/>
    </source>
</evidence>